<dbReference type="CDD" id="cd00462">
    <property type="entry name" value="PTH"/>
    <property type="match status" value="1"/>
</dbReference>
<dbReference type="GO" id="GO:0004045">
    <property type="term" value="F:peptidyl-tRNA hydrolase activity"/>
    <property type="evidence" value="ECO:0007669"/>
    <property type="project" value="UniProtKB-EC"/>
</dbReference>
<dbReference type="PROSITE" id="PS01196">
    <property type="entry name" value="PEPT_TRNA_HYDROL_2"/>
    <property type="match status" value="1"/>
</dbReference>
<dbReference type="Proteomes" id="UP000694620">
    <property type="component" value="Chromosome 9"/>
</dbReference>
<evidence type="ECO:0000313" key="7">
    <source>
        <dbReference type="Proteomes" id="UP000694620"/>
    </source>
</evidence>
<organism evidence="6 7">
    <name type="scientific">Erpetoichthys calabaricus</name>
    <name type="common">Rope fish</name>
    <name type="synonym">Calamoichthys calabaricus</name>
    <dbReference type="NCBI Taxonomy" id="27687"/>
    <lineage>
        <taxon>Eukaryota</taxon>
        <taxon>Metazoa</taxon>
        <taxon>Chordata</taxon>
        <taxon>Craniata</taxon>
        <taxon>Vertebrata</taxon>
        <taxon>Euteleostomi</taxon>
        <taxon>Actinopterygii</taxon>
        <taxon>Polypteriformes</taxon>
        <taxon>Polypteridae</taxon>
        <taxon>Erpetoichthys</taxon>
    </lineage>
</organism>
<name>A0A8C4SI09_ERPCA</name>
<keyword evidence="3" id="KW-0378">Hydrolase</keyword>
<dbReference type="PANTHER" id="PTHR17224:SF1">
    <property type="entry name" value="PEPTIDYL-TRNA HYDROLASE"/>
    <property type="match status" value="1"/>
</dbReference>
<dbReference type="Ensembl" id="ENSECRT00000017357.1">
    <property type="protein sequence ID" value="ENSECRP00000017036.1"/>
    <property type="gene ID" value="ENSECRG00000011332.1"/>
</dbReference>
<comment type="similarity">
    <text evidence="5">Belongs to the PTH family.</text>
</comment>
<sequence>MRQGRLLSSRCCLLIQSFIRTMRRLFSSAVNRFFLHVLSQNMSSDVTLNSKLLKKMVVGLGNYGMSGTRHSVGMAALDELAARLGTADQWQTDKKVCGRVTFSEVAGIQLVLLKPKLLMNINGVSVARAAEKFHINPEDIYLVHDEIDKPFGKLTMKNGGSARGHNGVRSCVSCLGTDVMRRLRIGIGRPTGKISVESHVLSSFSKEEQKILAEVLQQSTELLLKYVTEDSGLQTSKIPQEGTVSVKA</sequence>
<evidence type="ECO:0000313" key="6">
    <source>
        <dbReference type="Ensembl" id="ENSECRP00000017036.1"/>
    </source>
</evidence>
<dbReference type="EC" id="3.1.1.29" evidence="1"/>
<dbReference type="InterPro" id="IPR001328">
    <property type="entry name" value="Pept_tRNA_hydro"/>
</dbReference>
<evidence type="ECO:0000256" key="2">
    <source>
        <dbReference type="ARBA" id="ARBA00022555"/>
    </source>
</evidence>
<evidence type="ECO:0000256" key="4">
    <source>
        <dbReference type="ARBA" id="ARBA00022884"/>
    </source>
</evidence>
<keyword evidence="2" id="KW-0820">tRNA-binding</keyword>
<dbReference type="Gene3D" id="3.40.50.1470">
    <property type="entry name" value="Peptidyl-tRNA hydrolase"/>
    <property type="match status" value="1"/>
</dbReference>
<keyword evidence="7" id="KW-1185">Reference proteome</keyword>
<dbReference type="GO" id="GO:0000049">
    <property type="term" value="F:tRNA binding"/>
    <property type="evidence" value="ECO:0007669"/>
    <property type="project" value="UniProtKB-KW"/>
</dbReference>
<dbReference type="Pfam" id="PF01195">
    <property type="entry name" value="Pept_tRNA_hydro"/>
    <property type="match status" value="1"/>
</dbReference>
<dbReference type="InterPro" id="IPR018171">
    <property type="entry name" value="Pept_tRNA_hydro_CS"/>
</dbReference>
<evidence type="ECO:0000256" key="3">
    <source>
        <dbReference type="ARBA" id="ARBA00022801"/>
    </source>
</evidence>
<reference evidence="6" key="2">
    <citation type="submission" date="2025-08" db="UniProtKB">
        <authorList>
            <consortium name="Ensembl"/>
        </authorList>
    </citation>
    <scope>IDENTIFICATION</scope>
</reference>
<protein>
    <recommendedName>
        <fullName evidence="1">peptidyl-tRNA hydrolase</fullName>
        <ecNumber evidence="1">3.1.1.29</ecNumber>
    </recommendedName>
</protein>
<evidence type="ECO:0000256" key="1">
    <source>
        <dbReference type="ARBA" id="ARBA00013260"/>
    </source>
</evidence>
<evidence type="ECO:0000256" key="5">
    <source>
        <dbReference type="ARBA" id="ARBA00038063"/>
    </source>
</evidence>
<dbReference type="PANTHER" id="PTHR17224">
    <property type="entry name" value="PEPTIDYL-TRNA HYDROLASE"/>
    <property type="match status" value="1"/>
</dbReference>
<reference evidence="6" key="1">
    <citation type="submission" date="2021-06" db="EMBL/GenBank/DDBJ databases">
        <authorList>
            <consortium name="Wellcome Sanger Institute Data Sharing"/>
        </authorList>
    </citation>
    <scope>NUCLEOTIDE SEQUENCE [LARGE SCALE GENOMIC DNA]</scope>
</reference>
<reference evidence="6" key="3">
    <citation type="submission" date="2025-09" db="UniProtKB">
        <authorList>
            <consortium name="Ensembl"/>
        </authorList>
    </citation>
    <scope>IDENTIFICATION</scope>
</reference>
<keyword evidence="4" id="KW-0694">RNA-binding</keyword>
<dbReference type="SUPFAM" id="SSF53178">
    <property type="entry name" value="Peptidyl-tRNA hydrolase-like"/>
    <property type="match status" value="1"/>
</dbReference>
<dbReference type="GeneTree" id="ENSGT00390000004247"/>
<gene>
    <name evidence="6" type="primary">ptrh1</name>
</gene>
<dbReference type="AlphaFoldDB" id="A0A8C4SI09"/>
<accession>A0A8C4SI09</accession>
<proteinExistence type="inferred from homology"/>
<dbReference type="InterPro" id="IPR036416">
    <property type="entry name" value="Pept_tRNA_hydro_sf"/>
</dbReference>
<dbReference type="NCBIfam" id="TIGR00447">
    <property type="entry name" value="pth"/>
    <property type="match status" value="1"/>
</dbReference>